<protein>
    <submittedName>
        <fullName evidence="2">Uncharacterized protein</fullName>
    </submittedName>
</protein>
<evidence type="ECO:0000256" key="1">
    <source>
        <dbReference type="SAM" id="MobiDB-lite"/>
    </source>
</evidence>
<dbReference type="EMBL" id="CP045121">
    <property type="protein sequence ID" value="QIN77653.1"/>
    <property type="molecule type" value="Genomic_DNA"/>
</dbReference>
<gene>
    <name evidence="2" type="ORF">GBA65_03055</name>
</gene>
<evidence type="ECO:0000313" key="2">
    <source>
        <dbReference type="EMBL" id="QIN77653.1"/>
    </source>
</evidence>
<keyword evidence="3" id="KW-1185">Reference proteome</keyword>
<evidence type="ECO:0000313" key="3">
    <source>
        <dbReference type="Proteomes" id="UP000502706"/>
    </source>
</evidence>
<feature type="region of interest" description="Disordered" evidence="1">
    <location>
        <begin position="70"/>
        <end position="91"/>
    </location>
</feature>
<sequence>MARKRNVRGPYNIAQWVTRATGNRVTGQAVSRYFYGESWPRPAFVSSFARAFDLTRDERDVLAWAYTYGPFPEGASDEPDSPSSDGYPVAR</sequence>
<dbReference type="Proteomes" id="UP000502706">
    <property type="component" value="Chromosome"/>
</dbReference>
<dbReference type="KEGG" id="rmar:GBA65_03055"/>
<accession>A0A6G8PTJ5</accession>
<reference evidence="2 3" key="1">
    <citation type="submission" date="2019-10" db="EMBL/GenBank/DDBJ databases">
        <title>Rubrobacter sp nov SCSIO 52915 isolated from a deep-sea sediment in the South China Sea.</title>
        <authorList>
            <person name="Chen R.W."/>
        </authorList>
    </citation>
    <scope>NUCLEOTIDE SEQUENCE [LARGE SCALE GENOMIC DNA]</scope>
    <source>
        <strain evidence="2 3">SCSIO 52915</strain>
    </source>
</reference>
<dbReference type="RefSeq" id="WP_166395332.1">
    <property type="nucleotide sequence ID" value="NZ_CP045121.1"/>
</dbReference>
<organism evidence="2 3">
    <name type="scientific">Rubrobacter marinus</name>
    <dbReference type="NCBI Taxonomy" id="2653852"/>
    <lineage>
        <taxon>Bacteria</taxon>
        <taxon>Bacillati</taxon>
        <taxon>Actinomycetota</taxon>
        <taxon>Rubrobacteria</taxon>
        <taxon>Rubrobacterales</taxon>
        <taxon>Rubrobacteraceae</taxon>
        <taxon>Rubrobacter</taxon>
    </lineage>
</organism>
<name>A0A6G8PTJ5_9ACTN</name>
<dbReference type="AlphaFoldDB" id="A0A6G8PTJ5"/>
<proteinExistence type="predicted"/>